<keyword evidence="2" id="KW-0472">Membrane</keyword>
<dbReference type="EMBL" id="CAJVQA010008729">
    <property type="protein sequence ID" value="CAG8676213.1"/>
    <property type="molecule type" value="Genomic_DNA"/>
</dbReference>
<organism evidence="3 4">
    <name type="scientific">Cetraspora pellucida</name>
    <dbReference type="NCBI Taxonomy" id="1433469"/>
    <lineage>
        <taxon>Eukaryota</taxon>
        <taxon>Fungi</taxon>
        <taxon>Fungi incertae sedis</taxon>
        <taxon>Mucoromycota</taxon>
        <taxon>Glomeromycotina</taxon>
        <taxon>Glomeromycetes</taxon>
        <taxon>Diversisporales</taxon>
        <taxon>Gigasporaceae</taxon>
        <taxon>Cetraspora</taxon>
    </lineage>
</organism>
<evidence type="ECO:0000313" key="3">
    <source>
        <dbReference type="EMBL" id="CAG8676213.1"/>
    </source>
</evidence>
<name>A0A9N9HDB9_9GLOM</name>
<reference evidence="3" key="1">
    <citation type="submission" date="2021-06" db="EMBL/GenBank/DDBJ databases">
        <authorList>
            <person name="Kallberg Y."/>
            <person name="Tangrot J."/>
            <person name="Rosling A."/>
        </authorList>
    </citation>
    <scope>NUCLEOTIDE SEQUENCE</scope>
    <source>
        <strain evidence="3">FL966</strain>
    </source>
</reference>
<comment type="caution">
    <text evidence="3">The sequence shown here is derived from an EMBL/GenBank/DDBJ whole genome shotgun (WGS) entry which is preliminary data.</text>
</comment>
<dbReference type="Proteomes" id="UP000789759">
    <property type="component" value="Unassembled WGS sequence"/>
</dbReference>
<dbReference type="PANTHER" id="PTHR35895">
    <property type="entry name" value="CHROMOSOME 16, WHOLE GENOME SHOTGUN SEQUENCE"/>
    <property type="match status" value="1"/>
</dbReference>
<keyword evidence="4" id="KW-1185">Reference proteome</keyword>
<feature type="transmembrane region" description="Helical" evidence="2">
    <location>
        <begin position="164"/>
        <end position="192"/>
    </location>
</feature>
<dbReference type="AlphaFoldDB" id="A0A9N9HDB9"/>
<keyword evidence="2" id="KW-0812">Transmembrane</keyword>
<evidence type="ECO:0000256" key="2">
    <source>
        <dbReference type="SAM" id="Phobius"/>
    </source>
</evidence>
<dbReference type="InterPro" id="IPR046368">
    <property type="entry name" value="Tag1"/>
</dbReference>
<dbReference type="InterPro" id="IPR022185">
    <property type="entry name" value="DUF3712"/>
</dbReference>
<protein>
    <submittedName>
        <fullName evidence="3">20685_t:CDS:1</fullName>
    </submittedName>
</protein>
<proteinExistence type="predicted"/>
<dbReference type="GO" id="GO:0000329">
    <property type="term" value="C:fungal-type vacuole membrane"/>
    <property type="evidence" value="ECO:0007669"/>
    <property type="project" value="InterPro"/>
</dbReference>
<evidence type="ECO:0000256" key="1">
    <source>
        <dbReference type="SAM" id="MobiDB-lite"/>
    </source>
</evidence>
<feature type="compositionally biased region" description="Low complexity" evidence="1">
    <location>
        <begin position="31"/>
        <end position="68"/>
    </location>
</feature>
<dbReference type="OrthoDB" id="10039566at2759"/>
<sequence>MYDEDDANNNDAERLSQSQKSYDHSSYSLPSNQNRNSDIINNNYLHQPQQPNISKSSNNSSIDPSTNSERYSKIFPDLFSNSPNNSFRNSISKRSSNIIHPHQTPTQRRDLDFEDFNLNSDQHEPLNAHRHKSYFSTSPQSFSSQDIPDNNKSEPLFLKKRKKVICLCCGVLALIIFIMIPIFLFVIAPAIARNIVAESKISFNNVKLSNISEDSFSLSFTGAVSNTGPLSASISIPSGVTISFKNVTLGRMALDTINTTPFNGATLEDTELFKIVDKSAFTTFSKFMLTEKEFTWHLEGNSMIKVSGLTINDIELSKDVTLNGMNDFPNVTVNSFDAPYDHPDGGIAIFIISTINNPSQISVELGDIMFDIDHMNQTIGQVFSKNFTLMLGDNKLSLEGRLLPQNSPAGVAAVSDLFSKFITGEDSLINVVAKTVKPNNSAAPISWLQDAFNGTVLNVIFPGSKNLSIIHDVSINSLDLVFNVMDQYTPLASSSLLTASFSIPFGFQLYVQQISQEIELFDGQTELATLSIPYTPASGDSKSGNLTSSFAPTQFKVIPGSEEIFNDFAKRLTLEESVTLKMKGIANVMSNTSIGNVTIEGIKFDVQTTLRGIQGLTSSPTVINSLKVTGGSNDHINIELSVSLSNPSNVKIVLNSDVTFDLICNETRIGNVIIPNLVLDRGENNLTVLAQFSPNGDEEQQVGRNLLNNFLAGKTNNVTIKGNKNSTSLEPLRKAFETIELTTVMPGLVTETPILKKAFFSIRFNSLFDRKGKASIEIFNPLATVIRFLKIDANVMVKDELIGIINQQFNESTQIVVQNGQSLITNDMELDLKISVKAIKSLVDAVHGDLKVNVTSNISISVGDVNGGFVTDINYSQNEVPTELKNNKTRNDLIPFFNY</sequence>
<evidence type="ECO:0000313" key="4">
    <source>
        <dbReference type="Proteomes" id="UP000789759"/>
    </source>
</evidence>
<dbReference type="PANTHER" id="PTHR35895:SF1">
    <property type="entry name" value="LIPID-BINDING SERUM GLYCOPROTEIN C-TERMINAL DOMAIN-CONTAINING PROTEIN"/>
    <property type="match status" value="1"/>
</dbReference>
<accession>A0A9N9HDB9</accession>
<feature type="region of interest" description="Disordered" evidence="1">
    <location>
        <begin position="1"/>
        <end position="69"/>
    </location>
</feature>
<gene>
    <name evidence="3" type="ORF">CPELLU_LOCUS10533</name>
</gene>
<feature type="compositionally biased region" description="Polar residues" evidence="1">
    <location>
        <begin position="15"/>
        <end position="30"/>
    </location>
</feature>
<keyword evidence="2" id="KW-1133">Transmembrane helix</keyword>
<dbReference type="Pfam" id="PF12505">
    <property type="entry name" value="DUF3712"/>
    <property type="match status" value="2"/>
</dbReference>